<accession>A0A6J5MR09</accession>
<proteinExistence type="predicted"/>
<gene>
    <name evidence="1" type="ORF">UFOVP558_12</name>
</gene>
<protein>
    <submittedName>
        <fullName evidence="1">Uncharacterized protein</fullName>
    </submittedName>
</protein>
<organism evidence="1">
    <name type="scientific">uncultured Caudovirales phage</name>
    <dbReference type="NCBI Taxonomy" id="2100421"/>
    <lineage>
        <taxon>Viruses</taxon>
        <taxon>Duplodnaviria</taxon>
        <taxon>Heunggongvirae</taxon>
        <taxon>Uroviricota</taxon>
        <taxon>Caudoviricetes</taxon>
        <taxon>Peduoviridae</taxon>
        <taxon>Maltschvirus</taxon>
        <taxon>Maltschvirus maltsch</taxon>
    </lineage>
</organism>
<evidence type="ECO:0000313" key="1">
    <source>
        <dbReference type="EMBL" id="CAB4149605.1"/>
    </source>
</evidence>
<dbReference type="EMBL" id="LR796527">
    <property type="protein sequence ID" value="CAB4149605.1"/>
    <property type="molecule type" value="Genomic_DNA"/>
</dbReference>
<sequence>MAQIDVSDLLLDPDFIDNLTLIHRTSTVSNAGKNVLVETSVATVGSIQPASNKQIMRLPEGLQSSDVRAFYIKAPILSDGSSQYPDIILFQGARFAIKTVEPWLNFGAGWNMGVCVREDVSL</sequence>
<reference evidence="1" key="1">
    <citation type="submission" date="2020-04" db="EMBL/GenBank/DDBJ databases">
        <authorList>
            <person name="Chiriac C."/>
            <person name="Salcher M."/>
            <person name="Ghai R."/>
            <person name="Kavagutti S V."/>
        </authorList>
    </citation>
    <scope>NUCLEOTIDE SEQUENCE</scope>
</reference>
<name>A0A6J5MR09_9CAUD</name>